<feature type="active site" evidence="4">
    <location>
        <position position="42"/>
    </location>
</feature>
<dbReference type="OrthoDB" id="4174719at2"/>
<dbReference type="PANTHER" id="PTHR43774:SF1">
    <property type="entry name" value="PEPTIDE METHIONINE SULFOXIDE REDUCTASE MSRA 2"/>
    <property type="match status" value="1"/>
</dbReference>
<evidence type="ECO:0000313" key="7">
    <source>
        <dbReference type="EMBL" id="TCO73445.1"/>
    </source>
</evidence>
<evidence type="ECO:0000256" key="2">
    <source>
        <dbReference type="ARBA" id="ARBA00047806"/>
    </source>
</evidence>
<dbReference type="Proteomes" id="UP000295142">
    <property type="component" value="Unassembled WGS sequence"/>
</dbReference>
<feature type="domain" description="Peptide methionine sulphoxide reductase MsrA" evidence="6">
    <location>
        <begin position="35"/>
        <end position="179"/>
    </location>
</feature>
<dbReference type="GO" id="GO:0033744">
    <property type="term" value="F:L-methionine:thioredoxin-disulfide S-oxidoreductase activity"/>
    <property type="evidence" value="ECO:0007669"/>
    <property type="project" value="RHEA"/>
</dbReference>
<proteinExistence type="inferred from homology"/>
<evidence type="ECO:0000256" key="3">
    <source>
        <dbReference type="ARBA" id="ARBA00048782"/>
    </source>
</evidence>
<dbReference type="EC" id="1.8.4.11" evidence="4"/>
<dbReference type="HAMAP" id="MF_01401">
    <property type="entry name" value="MsrA"/>
    <property type="match status" value="1"/>
</dbReference>
<gene>
    <name evidence="4" type="primary">msrA</name>
    <name evidence="7" type="ORF">EV655_102210</name>
</gene>
<dbReference type="GO" id="GO:0008113">
    <property type="term" value="F:peptide-methionine (S)-S-oxide reductase activity"/>
    <property type="evidence" value="ECO:0007669"/>
    <property type="project" value="UniProtKB-UniRule"/>
</dbReference>
<comment type="catalytic activity">
    <reaction evidence="3 4">
        <text>[thioredoxin]-disulfide + L-methionine + H2O = L-methionine (S)-S-oxide + [thioredoxin]-dithiol</text>
        <dbReference type="Rhea" id="RHEA:19993"/>
        <dbReference type="Rhea" id="RHEA-COMP:10698"/>
        <dbReference type="Rhea" id="RHEA-COMP:10700"/>
        <dbReference type="ChEBI" id="CHEBI:15377"/>
        <dbReference type="ChEBI" id="CHEBI:29950"/>
        <dbReference type="ChEBI" id="CHEBI:50058"/>
        <dbReference type="ChEBI" id="CHEBI:57844"/>
        <dbReference type="ChEBI" id="CHEBI:58772"/>
        <dbReference type="EC" id="1.8.4.11"/>
    </reaction>
</comment>
<keyword evidence="1 4" id="KW-0560">Oxidoreductase</keyword>
<comment type="function">
    <text evidence="4">Has an important function as a repair enzyme for proteins that have been inactivated by oxidation. Catalyzes the reversible oxidation-reduction of methionine sulfoxide in proteins to methionine.</text>
</comment>
<sequence length="221" mass="24007">MLATFKDIKPMLLAVAIALGIAAECNEARAADMQTAVVAGGCFWCVEADFEKVKGVAEVVSGYTGGTVANPTYKQVTRGGTGHYEAVQITYDAGVIGYDQILSLFFRSVDPTDTGGQFCDRGDSYRTAVFVSDPAQKRAAEAAKDRAEAELGQRIVTPILPAAAFYPAEDYHQDYYKSTDRVVTRFGVKTRAEAYRLYRQACGRDARVRALWGDRAPFAGS</sequence>
<name>A0A4R2L2X1_9RHOB</name>
<reference evidence="7 8" key="1">
    <citation type="submission" date="2019-03" db="EMBL/GenBank/DDBJ databases">
        <title>Genomic Encyclopedia of Type Strains, Phase IV (KMG-IV): sequencing the most valuable type-strain genomes for metagenomic binning, comparative biology and taxonomic classification.</title>
        <authorList>
            <person name="Goeker M."/>
        </authorList>
    </citation>
    <scope>NUCLEOTIDE SEQUENCE [LARGE SCALE GENOMIC DNA]</scope>
    <source>
        <strain evidence="7 8">DSM 4868</strain>
    </source>
</reference>
<evidence type="ECO:0000313" key="8">
    <source>
        <dbReference type="Proteomes" id="UP000295142"/>
    </source>
</evidence>
<keyword evidence="5" id="KW-0732">Signal</keyword>
<evidence type="ECO:0000256" key="5">
    <source>
        <dbReference type="SAM" id="SignalP"/>
    </source>
</evidence>
<accession>A0A4R2L2X1</accession>
<dbReference type="RefSeq" id="WP_132541769.1">
    <property type="nucleotide sequence ID" value="NZ_SLWW01000002.1"/>
</dbReference>
<feature type="chain" id="PRO_5020219412" description="Peptide methionine sulfoxide reductase MsrA" evidence="5">
    <location>
        <begin position="31"/>
        <end position="221"/>
    </location>
</feature>
<dbReference type="EMBL" id="SLWW01000002">
    <property type="protein sequence ID" value="TCO73445.1"/>
    <property type="molecule type" value="Genomic_DNA"/>
</dbReference>
<feature type="signal peptide" evidence="5">
    <location>
        <begin position="1"/>
        <end position="30"/>
    </location>
</feature>
<dbReference type="SUPFAM" id="SSF55068">
    <property type="entry name" value="Peptide methionine sulfoxide reductase"/>
    <property type="match status" value="1"/>
</dbReference>
<comment type="catalytic activity">
    <reaction evidence="2 4">
        <text>L-methionyl-[protein] + [thioredoxin]-disulfide + H2O = L-methionyl-(S)-S-oxide-[protein] + [thioredoxin]-dithiol</text>
        <dbReference type="Rhea" id="RHEA:14217"/>
        <dbReference type="Rhea" id="RHEA-COMP:10698"/>
        <dbReference type="Rhea" id="RHEA-COMP:10700"/>
        <dbReference type="Rhea" id="RHEA-COMP:12313"/>
        <dbReference type="Rhea" id="RHEA-COMP:12315"/>
        <dbReference type="ChEBI" id="CHEBI:15377"/>
        <dbReference type="ChEBI" id="CHEBI:16044"/>
        <dbReference type="ChEBI" id="CHEBI:29950"/>
        <dbReference type="ChEBI" id="CHEBI:44120"/>
        <dbReference type="ChEBI" id="CHEBI:50058"/>
        <dbReference type="EC" id="1.8.4.11"/>
    </reaction>
</comment>
<comment type="similarity">
    <text evidence="4">Belongs to the MsrA Met sulfoxide reductase family.</text>
</comment>
<evidence type="ECO:0000259" key="6">
    <source>
        <dbReference type="Pfam" id="PF01625"/>
    </source>
</evidence>
<organism evidence="7 8">
    <name type="scientific">Rhodovulum euryhalinum</name>
    <dbReference type="NCBI Taxonomy" id="35805"/>
    <lineage>
        <taxon>Bacteria</taxon>
        <taxon>Pseudomonadati</taxon>
        <taxon>Pseudomonadota</taxon>
        <taxon>Alphaproteobacteria</taxon>
        <taxon>Rhodobacterales</taxon>
        <taxon>Paracoccaceae</taxon>
        <taxon>Rhodovulum</taxon>
    </lineage>
</organism>
<protein>
    <recommendedName>
        <fullName evidence="4">Peptide methionine sulfoxide reductase MsrA</fullName>
        <shortName evidence="4">Protein-methionine-S-oxide reductase</shortName>
        <ecNumber evidence="4">1.8.4.11</ecNumber>
    </recommendedName>
    <alternativeName>
        <fullName evidence="4">Peptide-methionine (S)-S-oxide reductase</fullName>
        <shortName evidence="4">Peptide Met(O) reductase</shortName>
    </alternativeName>
</protein>
<evidence type="ECO:0000256" key="4">
    <source>
        <dbReference type="HAMAP-Rule" id="MF_01401"/>
    </source>
</evidence>
<dbReference type="Pfam" id="PF01625">
    <property type="entry name" value="PMSR"/>
    <property type="match status" value="1"/>
</dbReference>
<dbReference type="NCBIfam" id="TIGR00401">
    <property type="entry name" value="msrA"/>
    <property type="match status" value="1"/>
</dbReference>
<keyword evidence="8" id="KW-1185">Reference proteome</keyword>
<dbReference type="PANTHER" id="PTHR43774">
    <property type="entry name" value="PEPTIDE METHIONINE SULFOXIDE REDUCTASE"/>
    <property type="match status" value="1"/>
</dbReference>
<dbReference type="InterPro" id="IPR036509">
    <property type="entry name" value="Met_Sox_Rdtase_MsrA_sf"/>
</dbReference>
<dbReference type="Gene3D" id="3.30.1060.10">
    <property type="entry name" value="Peptide methionine sulphoxide reductase MsrA"/>
    <property type="match status" value="1"/>
</dbReference>
<evidence type="ECO:0000256" key="1">
    <source>
        <dbReference type="ARBA" id="ARBA00023002"/>
    </source>
</evidence>
<dbReference type="InterPro" id="IPR002569">
    <property type="entry name" value="Met_Sox_Rdtase_MsrA_dom"/>
</dbReference>
<dbReference type="AlphaFoldDB" id="A0A4R2L2X1"/>
<comment type="caution">
    <text evidence="7">The sequence shown here is derived from an EMBL/GenBank/DDBJ whole genome shotgun (WGS) entry which is preliminary data.</text>
</comment>